<dbReference type="RefSeq" id="WP_307682505.1">
    <property type="nucleotide sequence ID" value="NZ_JAUSQX010000001.1"/>
</dbReference>
<evidence type="ECO:0000313" key="7">
    <source>
        <dbReference type="EMBL" id="MDP9806273.1"/>
    </source>
</evidence>
<evidence type="ECO:0000256" key="4">
    <source>
        <dbReference type="ARBA" id="ARBA00023136"/>
    </source>
</evidence>
<dbReference type="Gene3D" id="3.40.190.10">
    <property type="entry name" value="Periplasmic binding protein-like II"/>
    <property type="match status" value="1"/>
</dbReference>
<evidence type="ECO:0000256" key="3">
    <source>
        <dbReference type="ARBA" id="ARBA00022475"/>
    </source>
</evidence>
<dbReference type="CDD" id="cd13639">
    <property type="entry name" value="PBP2_OpuAC_like"/>
    <property type="match status" value="1"/>
</dbReference>
<comment type="subcellular location">
    <subcellularLocation>
        <location evidence="1">Cell membrane</location>
    </subcellularLocation>
</comment>
<dbReference type="EMBL" id="JAUSQX010000001">
    <property type="protein sequence ID" value="MDP9806273.1"/>
    <property type="molecule type" value="Genomic_DNA"/>
</dbReference>
<dbReference type="PANTHER" id="PTHR47737:SF1">
    <property type="entry name" value="GLYCINE BETAINE_PROLINE BETAINE TRANSPORT SYSTEM PERMEASE PROTEIN PROW"/>
    <property type="match status" value="1"/>
</dbReference>
<evidence type="ECO:0000256" key="2">
    <source>
        <dbReference type="ARBA" id="ARBA00022448"/>
    </source>
</evidence>
<accession>A0ABT9NFU7</accession>
<dbReference type="InterPro" id="IPR007210">
    <property type="entry name" value="ABC_Gly_betaine_transp_sub-bd"/>
</dbReference>
<dbReference type="Proteomes" id="UP001243212">
    <property type="component" value="Unassembled WGS sequence"/>
</dbReference>
<evidence type="ECO:0000256" key="5">
    <source>
        <dbReference type="SAM" id="SignalP"/>
    </source>
</evidence>
<evidence type="ECO:0000256" key="1">
    <source>
        <dbReference type="ARBA" id="ARBA00004236"/>
    </source>
</evidence>
<evidence type="ECO:0000313" key="8">
    <source>
        <dbReference type="Proteomes" id="UP001243212"/>
    </source>
</evidence>
<proteinExistence type="predicted"/>
<name>A0ABT9NFU7_9ACTO</name>
<protein>
    <submittedName>
        <fullName evidence="7">Glycine betaine/proline transport system substrate-binding protein</fullName>
    </submittedName>
</protein>
<dbReference type="PANTHER" id="PTHR47737">
    <property type="entry name" value="GLYCINE BETAINE/PROLINE BETAINE TRANSPORT SYSTEM PERMEASE PROTEIN PROW"/>
    <property type="match status" value="1"/>
</dbReference>
<keyword evidence="5" id="KW-0732">Signal</keyword>
<feature type="signal peptide" evidence="5">
    <location>
        <begin position="1"/>
        <end position="20"/>
    </location>
</feature>
<organism evidence="7 8">
    <name type="scientific">Trueperella bonasi</name>
    <dbReference type="NCBI Taxonomy" id="312286"/>
    <lineage>
        <taxon>Bacteria</taxon>
        <taxon>Bacillati</taxon>
        <taxon>Actinomycetota</taxon>
        <taxon>Actinomycetes</taxon>
        <taxon>Actinomycetales</taxon>
        <taxon>Actinomycetaceae</taxon>
        <taxon>Trueperella</taxon>
    </lineage>
</organism>
<sequence length="293" mass="31247">MFAKKAMAIGSVLALSVTLAACSSDDSGDGEAAKSVSVGVPSGWDEGVVVSHMMAIALEEQGYDVELTDADIGVVFTSIASGDMDLLFDAWLPLTHADYVEQYGDDLEDLGVWYDDAKLTIAVNNDAPITSLEELADNADVFGNEIVGIDAGAGLTQTTENAVIPQYGLEGMNFKISSTAAMLAELDSAMAAGKDIVVTLWTPHWAYGAYDIRDLEDPKGALGGAENVHTFARAGFTEDHPELAEMISNFELTAEELSDVENYALNENAGQPVDQAVGAWLEQNPEVRERMNL</sequence>
<keyword evidence="8" id="KW-1185">Reference proteome</keyword>
<keyword evidence="3" id="KW-1003">Cell membrane</keyword>
<feature type="chain" id="PRO_5046234686" evidence="5">
    <location>
        <begin position="21"/>
        <end position="293"/>
    </location>
</feature>
<keyword evidence="4" id="KW-0472">Membrane</keyword>
<dbReference type="Pfam" id="PF04069">
    <property type="entry name" value="OpuAC"/>
    <property type="match status" value="1"/>
</dbReference>
<dbReference type="PROSITE" id="PS51257">
    <property type="entry name" value="PROKAR_LIPOPROTEIN"/>
    <property type="match status" value="1"/>
</dbReference>
<comment type="caution">
    <text evidence="7">The sequence shown here is derived from an EMBL/GenBank/DDBJ whole genome shotgun (WGS) entry which is preliminary data.</text>
</comment>
<dbReference type="SUPFAM" id="SSF53850">
    <property type="entry name" value="Periplasmic binding protein-like II"/>
    <property type="match status" value="1"/>
</dbReference>
<evidence type="ECO:0000259" key="6">
    <source>
        <dbReference type="Pfam" id="PF04069"/>
    </source>
</evidence>
<gene>
    <name evidence="7" type="ORF">J2S70_000855</name>
</gene>
<feature type="domain" description="ABC-type glycine betaine transport system substrate-binding" evidence="6">
    <location>
        <begin position="34"/>
        <end position="283"/>
    </location>
</feature>
<reference evidence="7 8" key="1">
    <citation type="submission" date="2023-07" db="EMBL/GenBank/DDBJ databases">
        <title>Sequencing the genomes of 1000 actinobacteria strains.</title>
        <authorList>
            <person name="Klenk H.-P."/>
        </authorList>
    </citation>
    <scope>NUCLEOTIDE SEQUENCE [LARGE SCALE GENOMIC DNA]</scope>
    <source>
        <strain evidence="7 8">DSM 17163</strain>
    </source>
</reference>
<dbReference type="Gene3D" id="3.40.190.100">
    <property type="entry name" value="Glycine betaine-binding periplasmic protein, domain 2"/>
    <property type="match status" value="1"/>
</dbReference>
<keyword evidence="2" id="KW-0813">Transport</keyword>